<dbReference type="Pfam" id="PF01926">
    <property type="entry name" value="MMR_HSR1"/>
    <property type="match status" value="1"/>
</dbReference>
<gene>
    <name evidence="2" type="ORF">PSON_ATCC_30995.1.T3480002</name>
</gene>
<dbReference type="GO" id="GO:0005525">
    <property type="term" value="F:GTP binding"/>
    <property type="evidence" value="ECO:0007669"/>
    <property type="project" value="InterPro"/>
</dbReference>
<keyword evidence="3" id="KW-1185">Reference proteome</keyword>
<accession>A0A8S1RUC5</accession>
<sequence>MSQLKVVLLGIVGHGKTSLFNKLTLANKPAKYGGKSLTKQIVIGYAAYGQFEIVDTPGFDANEDKLLHSAGVIAALAYGDVNRILVVVQCQRIDQMIKFFLKIQDLFRDSEIQSQLVFHIGIYKRKTYRNILRIQNINKNKNQKQNRKLNQKLKRILIFVQLFIRHQMMALKLPLKRLQILFFNQDLLKFNYMNLKYISKMDSSKIMKIIKQQINKNHSDVGKQLHGKNYLLQANHCYQNYQHLNQLIILMIKNNYYKMKLLILQKNWKKHIKIL</sequence>
<organism evidence="2 3">
    <name type="scientific">Paramecium sonneborni</name>
    <dbReference type="NCBI Taxonomy" id="65129"/>
    <lineage>
        <taxon>Eukaryota</taxon>
        <taxon>Sar</taxon>
        <taxon>Alveolata</taxon>
        <taxon>Ciliophora</taxon>
        <taxon>Intramacronucleata</taxon>
        <taxon>Oligohymenophorea</taxon>
        <taxon>Peniculida</taxon>
        <taxon>Parameciidae</taxon>
        <taxon>Paramecium</taxon>
    </lineage>
</organism>
<comment type="caution">
    <text evidence="2">The sequence shown here is derived from an EMBL/GenBank/DDBJ whole genome shotgun (WGS) entry which is preliminary data.</text>
</comment>
<protein>
    <recommendedName>
        <fullName evidence="1">G domain-containing protein</fullName>
    </recommendedName>
</protein>
<dbReference type="EMBL" id="CAJJDN010000348">
    <property type="protein sequence ID" value="CAD8130947.1"/>
    <property type="molecule type" value="Genomic_DNA"/>
</dbReference>
<dbReference type="AlphaFoldDB" id="A0A8S1RUC5"/>
<evidence type="ECO:0000259" key="1">
    <source>
        <dbReference type="Pfam" id="PF01926"/>
    </source>
</evidence>
<reference evidence="2" key="1">
    <citation type="submission" date="2021-01" db="EMBL/GenBank/DDBJ databases">
        <authorList>
            <consortium name="Genoscope - CEA"/>
            <person name="William W."/>
        </authorList>
    </citation>
    <scope>NUCLEOTIDE SEQUENCE</scope>
</reference>
<evidence type="ECO:0000313" key="2">
    <source>
        <dbReference type="EMBL" id="CAD8130947.1"/>
    </source>
</evidence>
<dbReference type="OrthoDB" id="8954335at2759"/>
<name>A0A8S1RUC5_9CILI</name>
<feature type="domain" description="G" evidence="1">
    <location>
        <begin position="5"/>
        <end position="103"/>
    </location>
</feature>
<dbReference type="InterPro" id="IPR006073">
    <property type="entry name" value="GTP-bd"/>
</dbReference>
<dbReference type="Proteomes" id="UP000692954">
    <property type="component" value="Unassembled WGS sequence"/>
</dbReference>
<proteinExistence type="predicted"/>
<evidence type="ECO:0000313" key="3">
    <source>
        <dbReference type="Proteomes" id="UP000692954"/>
    </source>
</evidence>